<dbReference type="EMBL" id="LVHF01000012">
    <property type="protein sequence ID" value="OAN18192.1"/>
    <property type="molecule type" value="Genomic_DNA"/>
</dbReference>
<sequence>MRAYIRIMAYAMLGAVLSACGGGGSDDPVAAPTEVVEVSSRFSVTVDVPEGLATAYRSSVPSSQSASSFAFASHKALTLDIIPKAHADILSSLQEKNFKVVLIDGQGKVYRTATISNWQKTSNGGYQFDADTLLRFNAVLLVDLFDEPEAILGEPLPKSYYIAPLNSQDVVVSLNGTLALQAINKRIVDTGDWGVFTDIVLDPNARKLRLATTYMTQINSEIESALRPQLGTLGMTLQNILVLSKVRDITDGIIDRTYSEQLGAEADIELILNEGFWRINSFESIAESGINANQFAFDGAESRQTDTGWRKDAETDINFSTYFTYFSESTRFSSDDITKQVFTGSGWQGLFDYDKVVTATRRSALMTNSALQGNEELGRNVSARVYPLANKKIRYFLSSKDNHHISKYIQEEAIFADDAFGFYFTWQPQREQYLLCDTRNNNTACRATKPLETEVYHTSLEDMINTQAAAIISGVNGFQLSDKFVVELVEQQGLFVANYWFNVAGDNWEIMAEGTYAPVVIGSSEFIQFIVPDLIKQLDDSYRFSTNNLFLVEDRSFINIGETLLKFEPFHFAGVNNAAKSQIFAAASRDNLPAFGRCSFGDTSTATTDKFLNAIIECGGDERFTQSDISSLINQHLVQLTDNGDIDTVILKPDNTWEYYFNSELQHDDRTWEHTEEGYLRLNWDPAQEQDFDLMAITSRDRNTDLFAYKVFFSRFDPFGPTSKQIVSAINKEYSPVGLRACETDDSGWSIATVAPVNKASLTQYQNSVTSCLVGWDNKTVRFNEQTLIGETGIAADDKALKFARDSSRFLKLSDEFDGDFFRGKYIDTDGCGFNIDVLWRVEEDGTLFYKAVDGSLNERLMITESDGLRFAIKGFNHQTRWQSTLGFGADEGETWSEIVTFISAADVPNVIPVPPPTVPEGQPAPPPPGVAQGTVLDDGLACEYPSP</sequence>
<feature type="compositionally biased region" description="Pro residues" evidence="1">
    <location>
        <begin position="915"/>
        <end position="930"/>
    </location>
</feature>
<dbReference type="OrthoDB" id="7055897at2"/>
<gene>
    <name evidence="3" type="ORF">A3K86_04655</name>
</gene>
<accession>A0A178KNQ4</accession>
<feature type="signal peptide" evidence="2">
    <location>
        <begin position="1"/>
        <end position="21"/>
    </location>
</feature>
<organism evidence="3 4">
    <name type="scientific">Photobacterium jeanii</name>
    <dbReference type="NCBI Taxonomy" id="858640"/>
    <lineage>
        <taxon>Bacteria</taxon>
        <taxon>Pseudomonadati</taxon>
        <taxon>Pseudomonadota</taxon>
        <taxon>Gammaproteobacteria</taxon>
        <taxon>Vibrionales</taxon>
        <taxon>Vibrionaceae</taxon>
        <taxon>Photobacterium</taxon>
    </lineage>
</organism>
<keyword evidence="2" id="KW-0732">Signal</keyword>
<evidence type="ECO:0000313" key="3">
    <source>
        <dbReference type="EMBL" id="OAN18192.1"/>
    </source>
</evidence>
<evidence type="ECO:0000256" key="2">
    <source>
        <dbReference type="SAM" id="SignalP"/>
    </source>
</evidence>
<reference evidence="3 4" key="1">
    <citation type="submission" date="2016-03" db="EMBL/GenBank/DDBJ databases">
        <title>Photobacterium proteolyticum sp. nov. a protease producing bacterium isolated from ocean sediments of Laizhou Bay.</title>
        <authorList>
            <person name="Li Y."/>
        </authorList>
    </citation>
    <scope>NUCLEOTIDE SEQUENCE [LARGE SCALE GENOMIC DNA]</scope>
    <source>
        <strain evidence="3 4">R-40508</strain>
    </source>
</reference>
<evidence type="ECO:0008006" key="5">
    <source>
        <dbReference type="Google" id="ProtNLM"/>
    </source>
</evidence>
<evidence type="ECO:0000256" key="1">
    <source>
        <dbReference type="SAM" id="MobiDB-lite"/>
    </source>
</evidence>
<protein>
    <recommendedName>
        <fullName evidence="5">Hydrogenase expression protein HypA</fullName>
    </recommendedName>
</protein>
<dbReference type="Proteomes" id="UP000078503">
    <property type="component" value="Unassembled WGS sequence"/>
</dbReference>
<proteinExistence type="predicted"/>
<comment type="caution">
    <text evidence="3">The sequence shown here is derived from an EMBL/GenBank/DDBJ whole genome shotgun (WGS) entry which is preliminary data.</text>
</comment>
<dbReference type="RefSeq" id="WP_068328381.1">
    <property type="nucleotide sequence ID" value="NZ_LVHF01000012.1"/>
</dbReference>
<dbReference type="PROSITE" id="PS51257">
    <property type="entry name" value="PROKAR_LIPOPROTEIN"/>
    <property type="match status" value="1"/>
</dbReference>
<keyword evidence="4" id="KW-1185">Reference proteome</keyword>
<feature type="chain" id="PRO_5008090499" description="Hydrogenase expression protein HypA" evidence="2">
    <location>
        <begin position="22"/>
        <end position="948"/>
    </location>
</feature>
<name>A0A178KNQ4_9GAMM</name>
<feature type="region of interest" description="Disordered" evidence="1">
    <location>
        <begin position="915"/>
        <end position="936"/>
    </location>
</feature>
<evidence type="ECO:0000313" key="4">
    <source>
        <dbReference type="Proteomes" id="UP000078503"/>
    </source>
</evidence>
<dbReference type="AlphaFoldDB" id="A0A178KNQ4"/>